<organism evidence="1 2">
    <name type="scientific">Laetiporus sulphureus 93-53</name>
    <dbReference type="NCBI Taxonomy" id="1314785"/>
    <lineage>
        <taxon>Eukaryota</taxon>
        <taxon>Fungi</taxon>
        <taxon>Dikarya</taxon>
        <taxon>Basidiomycota</taxon>
        <taxon>Agaricomycotina</taxon>
        <taxon>Agaricomycetes</taxon>
        <taxon>Polyporales</taxon>
        <taxon>Laetiporus</taxon>
    </lineage>
</organism>
<dbReference type="RefSeq" id="XP_040762085.1">
    <property type="nucleotide sequence ID" value="XM_040901915.1"/>
</dbReference>
<accession>A0A165D8Q2</accession>
<evidence type="ECO:0000313" key="2">
    <source>
        <dbReference type="Proteomes" id="UP000076871"/>
    </source>
</evidence>
<sequence length="138" mass="15223">MSRPKFLAISPATPLPAPAARSLLCPVHCCGAAWWGPGPARTRRTGMQWPNYGGRPRMHPRDSCAVHCSTCSSPSLETPTNSTRRLERCTPTENLASRSHRDVRHSRAPIRRMACQFRQYPTPTSVDSAMLISATSSH</sequence>
<reference evidence="1 2" key="1">
    <citation type="journal article" date="2016" name="Mol. Biol. Evol.">
        <title>Comparative Genomics of Early-Diverging Mushroom-Forming Fungi Provides Insights into the Origins of Lignocellulose Decay Capabilities.</title>
        <authorList>
            <person name="Nagy L.G."/>
            <person name="Riley R."/>
            <person name="Tritt A."/>
            <person name="Adam C."/>
            <person name="Daum C."/>
            <person name="Floudas D."/>
            <person name="Sun H."/>
            <person name="Yadav J.S."/>
            <person name="Pangilinan J."/>
            <person name="Larsson K.H."/>
            <person name="Matsuura K."/>
            <person name="Barry K."/>
            <person name="Labutti K."/>
            <person name="Kuo R."/>
            <person name="Ohm R.A."/>
            <person name="Bhattacharya S.S."/>
            <person name="Shirouzu T."/>
            <person name="Yoshinaga Y."/>
            <person name="Martin F.M."/>
            <person name="Grigoriev I.V."/>
            <person name="Hibbett D.S."/>
        </authorList>
    </citation>
    <scope>NUCLEOTIDE SEQUENCE [LARGE SCALE GENOMIC DNA]</scope>
    <source>
        <strain evidence="1 2">93-53</strain>
    </source>
</reference>
<evidence type="ECO:0000313" key="1">
    <source>
        <dbReference type="EMBL" id="KZT04345.1"/>
    </source>
</evidence>
<dbReference type="InParanoid" id="A0A165D8Q2"/>
<dbReference type="AlphaFoldDB" id="A0A165D8Q2"/>
<proteinExistence type="predicted"/>
<gene>
    <name evidence="1" type="ORF">LAESUDRAFT_305670</name>
</gene>
<dbReference type="GeneID" id="63818946"/>
<name>A0A165D8Q2_9APHY</name>
<dbReference type="EMBL" id="KV427637">
    <property type="protein sequence ID" value="KZT04345.1"/>
    <property type="molecule type" value="Genomic_DNA"/>
</dbReference>
<dbReference type="Proteomes" id="UP000076871">
    <property type="component" value="Unassembled WGS sequence"/>
</dbReference>
<keyword evidence="2" id="KW-1185">Reference proteome</keyword>
<protein>
    <submittedName>
        <fullName evidence="1">Uncharacterized protein</fullName>
    </submittedName>
</protein>